<dbReference type="InterPro" id="IPR032710">
    <property type="entry name" value="NTF2-like_dom_sf"/>
</dbReference>
<name>A0A8J6NIW6_9BACT</name>
<evidence type="ECO:0000313" key="2">
    <source>
        <dbReference type="EMBL" id="MBC8360002.1"/>
    </source>
</evidence>
<reference evidence="2 3" key="1">
    <citation type="submission" date="2020-08" db="EMBL/GenBank/DDBJ databases">
        <title>Bridging the membrane lipid divide: bacteria of the FCB group superphylum have the potential to synthesize archaeal ether lipids.</title>
        <authorList>
            <person name="Villanueva L."/>
            <person name="Von Meijenfeldt F.A.B."/>
            <person name="Westbye A.B."/>
            <person name="Yadav S."/>
            <person name="Hopmans E.C."/>
            <person name="Dutilh B.E."/>
            <person name="Sinninghe Damste J.S."/>
        </authorList>
    </citation>
    <scope>NUCLEOTIDE SEQUENCE [LARGE SCALE GENOMIC DNA]</scope>
    <source>
        <strain evidence="2">NIOZ-UU30</strain>
    </source>
</reference>
<dbReference type="NCBIfam" id="TIGR02246">
    <property type="entry name" value="SgcJ/EcaC family oxidoreductase"/>
    <property type="match status" value="1"/>
</dbReference>
<dbReference type="InterPro" id="IPR016887">
    <property type="entry name" value="UCP028470_steroid_isom-rel"/>
</dbReference>
<evidence type="ECO:0000313" key="3">
    <source>
        <dbReference type="Proteomes" id="UP000603434"/>
    </source>
</evidence>
<dbReference type="GO" id="GO:0004683">
    <property type="term" value="F:calcium/calmodulin-dependent protein kinase activity"/>
    <property type="evidence" value="ECO:0007669"/>
    <property type="project" value="InterPro"/>
</dbReference>
<dbReference type="AlphaFoldDB" id="A0A8J6NIW6"/>
<comment type="caution">
    <text evidence="2">The sequence shown here is derived from an EMBL/GenBank/DDBJ whole genome shotgun (WGS) entry which is preliminary data.</text>
</comment>
<gene>
    <name evidence="2" type="ORF">H8E23_01205</name>
</gene>
<dbReference type="GO" id="GO:0005516">
    <property type="term" value="F:calmodulin binding"/>
    <property type="evidence" value="ECO:0007669"/>
    <property type="project" value="InterPro"/>
</dbReference>
<dbReference type="InterPro" id="IPR013543">
    <property type="entry name" value="Ca/CaM-dep_prot_kinase-assoc"/>
</dbReference>
<organism evidence="2 3">
    <name type="scientific">Candidatus Desulfatibia profunda</name>
    <dbReference type="NCBI Taxonomy" id="2841695"/>
    <lineage>
        <taxon>Bacteria</taxon>
        <taxon>Pseudomonadati</taxon>
        <taxon>Thermodesulfobacteriota</taxon>
        <taxon>Desulfobacteria</taxon>
        <taxon>Desulfobacterales</taxon>
        <taxon>Desulfobacterales incertae sedis</taxon>
        <taxon>Candidatus Desulfatibia</taxon>
    </lineage>
</organism>
<proteinExistence type="predicted"/>
<sequence length="125" mass="14361">MSTKNEISDQFEMWNKALQKGDPDNVVAYYAADAILLPTVSAKVRHNHAEIRDYFVHFLSKKPRGRITEQNIRIYDNIAINSGLYTFSLTQDGAHADVAARFTFVYRKHKDGWLIIEHHSSILPT</sequence>
<dbReference type="EMBL" id="JACNJH010000055">
    <property type="protein sequence ID" value="MBC8360002.1"/>
    <property type="molecule type" value="Genomic_DNA"/>
</dbReference>
<feature type="domain" description="Calcium/calmodulin-dependent protein kinase II association-domain" evidence="1">
    <location>
        <begin position="4"/>
        <end position="122"/>
    </location>
</feature>
<dbReference type="Pfam" id="PF08332">
    <property type="entry name" value="CaMKII_AD"/>
    <property type="match status" value="1"/>
</dbReference>
<evidence type="ECO:0000259" key="1">
    <source>
        <dbReference type="Pfam" id="PF08332"/>
    </source>
</evidence>
<accession>A0A8J6NIW6</accession>
<protein>
    <submittedName>
        <fullName evidence="2">SgcJ/EcaC family oxidoreductase</fullName>
    </submittedName>
</protein>
<dbReference type="PIRSF" id="PIRSF028470">
    <property type="entry name" value="UCP028470"/>
    <property type="match status" value="1"/>
</dbReference>
<dbReference type="CDD" id="cd00531">
    <property type="entry name" value="NTF2_like"/>
    <property type="match status" value="1"/>
</dbReference>
<dbReference type="Proteomes" id="UP000603434">
    <property type="component" value="Unassembled WGS sequence"/>
</dbReference>
<dbReference type="Gene3D" id="3.10.450.50">
    <property type="match status" value="1"/>
</dbReference>
<dbReference type="InterPro" id="IPR011944">
    <property type="entry name" value="Steroid_delta5-4_isomerase"/>
</dbReference>
<dbReference type="SUPFAM" id="SSF54427">
    <property type="entry name" value="NTF2-like"/>
    <property type="match status" value="1"/>
</dbReference>